<comment type="caution">
    <text evidence="7">The sequence shown here is derived from an EMBL/GenBank/DDBJ whole genome shotgun (WGS) entry which is preliminary data.</text>
</comment>
<dbReference type="InterPro" id="IPR000873">
    <property type="entry name" value="AMP-dep_synth/lig_dom"/>
</dbReference>
<dbReference type="PROSITE" id="PS00455">
    <property type="entry name" value="AMP_BINDING"/>
    <property type="match status" value="1"/>
</dbReference>
<dbReference type="InterPro" id="IPR042099">
    <property type="entry name" value="ANL_N_sf"/>
</dbReference>
<dbReference type="Pfam" id="PF16177">
    <property type="entry name" value="ACAS_N"/>
    <property type="match status" value="1"/>
</dbReference>
<organism evidence="7 8">
    <name type="scientific">Spiribacter salilacus</name>
    <dbReference type="NCBI Taxonomy" id="2664894"/>
    <lineage>
        <taxon>Bacteria</taxon>
        <taxon>Pseudomonadati</taxon>
        <taxon>Pseudomonadota</taxon>
        <taxon>Gammaproteobacteria</taxon>
        <taxon>Chromatiales</taxon>
        <taxon>Ectothiorhodospiraceae</taxon>
        <taxon>Spiribacter</taxon>
    </lineage>
</organism>
<dbReference type="PANTHER" id="PTHR42921:SF1">
    <property type="entry name" value="ACETOACETYL-COA SYNTHETASE"/>
    <property type="match status" value="1"/>
</dbReference>
<evidence type="ECO:0000256" key="1">
    <source>
        <dbReference type="ARBA" id="ARBA00006432"/>
    </source>
</evidence>
<dbReference type="Gene3D" id="3.40.50.12780">
    <property type="entry name" value="N-terminal domain of ligase-like"/>
    <property type="match status" value="1"/>
</dbReference>
<reference evidence="7 8" key="1">
    <citation type="submission" date="2019-11" db="EMBL/GenBank/DDBJ databases">
        <authorList>
            <person name="Zhang X.Y."/>
        </authorList>
    </citation>
    <scope>NUCLEOTIDE SEQUENCE [LARGE SCALE GENOMIC DNA]</scope>
    <source>
        <strain evidence="7 8">C176</strain>
    </source>
</reference>
<evidence type="ECO:0000313" key="8">
    <source>
        <dbReference type="Proteomes" id="UP000433788"/>
    </source>
</evidence>
<dbReference type="InterPro" id="IPR045851">
    <property type="entry name" value="AMP-bd_C_sf"/>
</dbReference>
<dbReference type="InterPro" id="IPR020845">
    <property type="entry name" value="AMP-binding_CS"/>
</dbReference>
<comment type="similarity">
    <text evidence="1">Belongs to the ATP-dependent AMP-binding enzyme family.</text>
</comment>
<dbReference type="Proteomes" id="UP000433788">
    <property type="component" value="Unassembled WGS sequence"/>
</dbReference>
<keyword evidence="2 7" id="KW-0436">Ligase</keyword>
<dbReference type="AlphaFoldDB" id="A0A6N7QNU3"/>
<evidence type="ECO:0000259" key="5">
    <source>
        <dbReference type="Pfam" id="PF00501"/>
    </source>
</evidence>
<dbReference type="NCBIfam" id="NF002937">
    <property type="entry name" value="PRK03584.1"/>
    <property type="match status" value="1"/>
</dbReference>
<dbReference type="EMBL" id="WJPP01000001">
    <property type="protein sequence ID" value="MRH77350.1"/>
    <property type="molecule type" value="Genomic_DNA"/>
</dbReference>
<dbReference type="GO" id="GO:0006629">
    <property type="term" value="P:lipid metabolic process"/>
    <property type="evidence" value="ECO:0007669"/>
    <property type="project" value="InterPro"/>
</dbReference>
<keyword evidence="8" id="KW-1185">Reference proteome</keyword>
<dbReference type="PANTHER" id="PTHR42921">
    <property type="entry name" value="ACETOACETYL-COA SYNTHETASE"/>
    <property type="match status" value="1"/>
</dbReference>
<proteinExistence type="inferred from homology"/>
<sequence length="662" mass="73274">MSTDNIMWTPPKEKFAHTHLDRLIDKLRAEKGLEINDWATLHSFSIQQPEDFWQAVLDYAQIKFQQQPRAVITGRAMPDVAWLPGATLNFAENLLAPVLTAPPQENRIISYREDGRVTRYTNATLIADVAALAAWLRSIGIQRGDRVAGILGHGYEAIVGMLATTSVGGIWSSASPDFGVAAIVDRFEQIKPDVLIVVNGYSYGGKRYDKNNEITAISQQLPSIRRILAVNQELDCAMPSPEIADHWDVVLSAHQGARFHYTPVPSDHPVYILFSSGTTGRPKCIVHGTAGILLDHASELYFHADLHPRDRFFYFTTCGWMMWNWQISGLMANATLVTYDGSPGYPDLDQLWSICAREKITQFGASARFLASCRQEGLEPARRHDLSNLRTVFSTGSPLLPSEYDWFYEDGAPNALLGSIIGGTDICGCFLGSNPLLPVRRGEIQAPMLGKDVAAFNQAGAPMQHDRGELVCRNPVPSMPLGFWNDDDGSRYHQAYFERFPGVWAHGDYIGFTSTGGAIVYGRSDTTLNPGGVRIGTAEVYRQVETIPAIGDSLVAGRPVDGDEELVLLVRLRHKQKLDDDLRQQIKTHIRIGASPRHVPRHIVQVEDIPYSRSGKKIELAVTQMLRGHDYRGNISALSNPDSLTEIHRQLVSEGLAPGADT</sequence>
<dbReference type="InterPro" id="IPR032387">
    <property type="entry name" value="ACAS_N"/>
</dbReference>
<accession>A0A6N7QNU3</accession>
<dbReference type="GO" id="GO:0005524">
    <property type="term" value="F:ATP binding"/>
    <property type="evidence" value="ECO:0007669"/>
    <property type="project" value="UniProtKB-KW"/>
</dbReference>
<dbReference type="SUPFAM" id="SSF56801">
    <property type="entry name" value="Acetyl-CoA synthetase-like"/>
    <property type="match status" value="1"/>
</dbReference>
<protein>
    <submittedName>
        <fullName evidence="7">Acetoacetate--CoA ligase</fullName>
        <ecNumber evidence="7">6.2.1.16</ecNumber>
    </submittedName>
</protein>
<dbReference type="Pfam" id="PF00501">
    <property type="entry name" value="AMP-binding"/>
    <property type="match status" value="1"/>
</dbReference>
<dbReference type="GO" id="GO:0030729">
    <property type="term" value="F:acetoacetate-CoA ligase activity"/>
    <property type="evidence" value="ECO:0007669"/>
    <property type="project" value="UniProtKB-EC"/>
</dbReference>
<gene>
    <name evidence="7" type="ORF">GH984_01310</name>
</gene>
<evidence type="ECO:0000313" key="7">
    <source>
        <dbReference type="EMBL" id="MRH77350.1"/>
    </source>
</evidence>
<name>A0A6N7QNU3_9GAMM</name>
<dbReference type="RefSeq" id="WP_153718405.1">
    <property type="nucleotide sequence ID" value="NZ_WJPP01000001.1"/>
</dbReference>
<evidence type="ECO:0000256" key="3">
    <source>
        <dbReference type="ARBA" id="ARBA00022741"/>
    </source>
</evidence>
<evidence type="ECO:0000259" key="6">
    <source>
        <dbReference type="Pfam" id="PF16177"/>
    </source>
</evidence>
<keyword evidence="4" id="KW-0067">ATP-binding</keyword>
<dbReference type="NCBIfam" id="TIGR01217">
    <property type="entry name" value="ac_ac_CoA_syn"/>
    <property type="match status" value="1"/>
</dbReference>
<dbReference type="EC" id="6.2.1.16" evidence="7"/>
<evidence type="ECO:0000256" key="2">
    <source>
        <dbReference type="ARBA" id="ARBA00022598"/>
    </source>
</evidence>
<feature type="domain" description="Acetyl-coenzyme A synthetase N-terminal" evidence="6">
    <location>
        <begin position="40"/>
        <end position="93"/>
    </location>
</feature>
<dbReference type="InterPro" id="IPR005914">
    <property type="entry name" value="Acac_CoA_synth"/>
</dbReference>
<feature type="domain" description="AMP-dependent synthetase/ligase" evidence="5">
    <location>
        <begin position="111"/>
        <end position="475"/>
    </location>
</feature>
<evidence type="ECO:0000256" key="4">
    <source>
        <dbReference type="ARBA" id="ARBA00022840"/>
    </source>
</evidence>
<dbReference type="Gene3D" id="3.30.300.30">
    <property type="match status" value="1"/>
</dbReference>
<keyword evidence="3" id="KW-0547">Nucleotide-binding</keyword>